<dbReference type="Proteomes" id="UP000712281">
    <property type="component" value="Unassembled WGS sequence"/>
</dbReference>
<feature type="compositionally biased region" description="Polar residues" evidence="1">
    <location>
        <begin position="76"/>
        <end position="85"/>
    </location>
</feature>
<organism evidence="3">
    <name type="scientific">Brassica cretica</name>
    <name type="common">Mustard</name>
    <dbReference type="NCBI Taxonomy" id="69181"/>
    <lineage>
        <taxon>Eukaryota</taxon>
        <taxon>Viridiplantae</taxon>
        <taxon>Streptophyta</taxon>
        <taxon>Embryophyta</taxon>
        <taxon>Tracheophyta</taxon>
        <taxon>Spermatophyta</taxon>
        <taxon>Magnoliopsida</taxon>
        <taxon>eudicotyledons</taxon>
        <taxon>Gunneridae</taxon>
        <taxon>Pentapetalae</taxon>
        <taxon>rosids</taxon>
        <taxon>malvids</taxon>
        <taxon>Brassicales</taxon>
        <taxon>Brassicaceae</taxon>
        <taxon>Brassiceae</taxon>
        <taxon>Brassica</taxon>
    </lineage>
</organism>
<evidence type="ECO:0000313" key="2">
    <source>
        <dbReference type="EMBL" id="KAF2566213.1"/>
    </source>
</evidence>
<dbReference type="EMBL" id="QGKW02001911">
    <property type="protein sequence ID" value="KAF2566213.1"/>
    <property type="molecule type" value="Genomic_DNA"/>
</dbReference>
<protein>
    <submittedName>
        <fullName evidence="3">Uncharacterized protein</fullName>
    </submittedName>
</protein>
<dbReference type="EMBL" id="QGKY02000094">
    <property type="protein sequence ID" value="KAF2604021.1"/>
    <property type="molecule type" value="Genomic_DNA"/>
</dbReference>
<feature type="region of interest" description="Disordered" evidence="1">
    <location>
        <begin position="46"/>
        <end position="103"/>
    </location>
</feature>
<evidence type="ECO:0000256" key="1">
    <source>
        <dbReference type="SAM" id="MobiDB-lite"/>
    </source>
</evidence>
<sequence length="103" mass="11538">MLAGAGETHPRTRKLAMINTMTEPLHQNQEKALLLKTVLFISQVTIDNAHRPEPDGPEERTKQNPNQQPDMDRDCTSASSLLSTREPNKKPIGANYSPTRMTE</sequence>
<name>A0A8S9LD93_BRACR</name>
<comment type="caution">
    <text evidence="3">The sequence shown here is derived from an EMBL/GenBank/DDBJ whole genome shotgun (WGS) entry which is preliminary data.</text>
</comment>
<feature type="compositionally biased region" description="Basic and acidic residues" evidence="1">
    <location>
        <begin position="48"/>
        <end position="62"/>
    </location>
</feature>
<accession>A0A8S9LD93</accession>
<evidence type="ECO:0000313" key="3">
    <source>
        <dbReference type="EMBL" id="KAF2604021.1"/>
    </source>
</evidence>
<dbReference type="AlphaFoldDB" id="A0A8S9LD93"/>
<gene>
    <name evidence="2" type="ORF">F2Q68_00026963</name>
    <name evidence="3" type="ORF">F2Q70_00027393</name>
</gene>
<reference evidence="3" key="1">
    <citation type="submission" date="2019-12" db="EMBL/GenBank/DDBJ databases">
        <title>Genome sequencing and annotation of Brassica cretica.</title>
        <authorList>
            <person name="Studholme D.J."/>
            <person name="Sarris P.F."/>
        </authorList>
    </citation>
    <scope>NUCLEOTIDE SEQUENCE</scope>
    <source>
        <strain evidence="2">PFS-001/15</strain>
        <strain evidence="3">PFS-102/07</strain>
        <tissue evidence="3">Leaf</tissue>
    </source>
</reference>
<proteinExistence type="predicted"/>